<keyword evidence="1" id="KW-0560">Oxidoreductase</keyword>
<gene>
    <name evidence="5" type="ORF">EAA72_12960</name>
    <name evidence="6" type="ORF">F1A13_11900</name>
</gene>
<feature type="domain" description="Aldehyde dehydrogenase" evidence="4">
    <location>
        <begin position="1"/>
        <end position="82"/>
    </location>
</feature>
<dbReference type="InterPro" id="IPR015590">
    <property type="entry name" value="Aldehyde_DH_dom"/>
</dbReference>
<reference evidence="6" key="1">
    <citation type="submission" date="2019-09" db="EMBL/GenBank/DDBJ databases">
        <authorList>
            <consortium name="PulseNet: The National Subtyping Network for Foodborne Disease Surveillance"/>
            <person name="Tarr C.L."/>
            <person name="Trees E."/>
            <person name="Katz L.S."/>
            <person name="Carleton-Romer H.A."/>
            <person name="Stroika S."/>
            <person name="Kucerova Z."/>
            <person name="Roache K.F."/>
            <person name="Sabol A.L."/>
            <person name="Besser J."/>
            <person name="Gerner-Smidt P."/>
        </authorList>
    </citation>
    <scope>NUCLEOTIDE SEQUENCE</scope>
    <source>
        <strain evidence="5">PNUSAS055629</strain>
        <strain evidence="6">PNUSAS095702</strain>
    </source>
</reference>
<feature type="region of interest" description="Disordered" evidence="3">
    <location>
        <begin position="1"/>
        <end position="25"/>
    </location>
</feature>
<evidence type="ECO:0000313" key="5">
    <source>
        <dbReference type="EMBL" id="EAM4147255.1"/>
    </source>
</evidence>
<evidence type="ECO:0000256" key="1">
    <source>
        <dbReference type="ARBA" id="ARBA00023002"/>
    </source>
</evidence>
<protein>
    <submittedName>
        <fullName evidence="6">Aldehyde dehydrogenase family protein</fullName>
    </submittedName>
</protein>
<evidence type="ECO:0000256" key="2">
    <source>
        <dbReference type="ARBA" id="ARBA00023027"/>
    </source>
</evidence>
<accession>A0A623NAQ4</accession>
<dbReference type="Gene3D" id="3.40.605.10">
    <property type="entry name" value="Aldehyde Dehydrogenase, Chain A, domain 1"/>
    <property type="match status" value="1"/>
</dbReference>
<dbReference type="Pfam" id="PF00171">
    <property type="entry name" value="Aldedh"/>
    <property type="match status" value="1"/>
</dbReference>
<dbReference type="AlphaFoldDB" id="A0A623NAQ4"/>
<keyword evidence="2" id="KW-0520">NAD</keyword>
<dbReference type="EMBL" id="AAKFYE010000004">
    <property type="protein sequence ID" value="ECR3728499.1"/>
    <property type="molecule type" value="Genomic_DNA"/>
</dbReference>
<evidence type="ECO:0000313" key="6">
    <source>
        <dbReference type="EMBL" id="ECR3728499.1"/>
    </source>
</evidence>
<dbReference type="InterPro" id="IPR016161">
    <property type="entry name" value="Ald_DH/histidinol_DH"/>
</dbReference>
<evidence type="ECO:0000256" key="3">
    <source>
        <dbReference type="SAM" id="MobiDB-lite"/>
    </source>
</evidence>
<organism evidence="6">
    <name type="scientific">Salmonella enterica</name>
    <name type="common">Salmonella choleraesuis</name>
    <dbReference type="NCBI Taxonomy" id="28901"/>
    <lineage>
        <taxon>Bacteria</taxon>
        <taxon>Pseudomonadati</taxon>
        <taxon>Pseudomonadota</taxon>
        <taxon>Gammaproteobacteria</taxon>
        <taxon>Enterobacterales</taxon>
        <taxon>Enterobacteriaceae</taxon>
        <taxon>Salmonella</taxon>
    </lineage>
</organism>
<dbReference type="InterPro" id="IPR016162">
    <property type="entry name" value="Ald_DH_N"/>
</dbReference>
<comment type="caution">
    <text evidence="6">The sequence shown here is derived from an EMBL/GenBank/DDBJ whole genome shotgun (WGS) entry which is preliminary data.</text>
</comment>
<dbReference type="PANTHER" id="PTHR11699">
    <property type="entry name" value="ALDEHYDE DEHYDROGENASE-RELATED"/>
    <property type="match status" value="1"/>
</dbReference>
<evidence type="ECO:0000259" key="4">
    <source>
        <dbReference type="Pfam" id="PF00171"/>
    </source>
</evidence>
<dbReference type="SUPFAM" id="SSF53720">
    <property type="entry name" value="ALDH-like"/>
    <property type="match status" value="1"/>
</dbReference>
<dbReference type="EMBL" id="AACUVM010000011">
    <property type="protein sequence ID" value="EAM4147255.1"/>
    <property type="molecule type" value="Genomic_DNA"/>
</dbReference>
<name>A0A623NAQ4_SALER</name>
<dbReference type="GO" id="GO:0016491">
    <property type="term" value="F:oxidoreductase activity"/>
    <property type="evidence" value="ECO:0007669"/>
    <property type="project" value="UniProtKB-KW"/>
</dbReference>
<proteinExistence type="predicted"/>
<sequence length="98" mass="10901">MEQYHEEQTLLETLDTGKPIRHSQRNDIPGAARAILWYAEAINKVYGEVATTGVSELALIVREPLGAIAAVVLWNFPLLLPLTCPKIRYNLQLVMSVG</sequence>